<gene>
    <name evidence="1" type="ORF">CLG85_025905</name>
</gene>
<dbReference type="PROSITE" id="PS51318">
    <property type="entry name" value="TAT"/>
    <property type="match status" value="1"/>
</dbReference>
<comment type="caution">
    <text evidence="1">The sequence shown here is derived from an EMBL/GenBank/DDBJ whole genome shotgun (WGS) entry which is preliminary data.</text>
</comment>
<organism evidence="1 2">
    <name type="scientific">Alloyangia mangrovi</name>
    <dbReference type="NCBI Taxonomy" id="1779329"/>
    <lineage>
        <taxon>Bacteria</taxon>
        <taxon>Pseudomonadati</taxon>
        <taxon>Pseudomonadota</taxon>
        <taxon>Alphaproteobacteria</taxon>
        <taxon>Rhodobacterales</taxon>
        <taxon>Roseobacteraceae</taxon>
        <taxon>Alloyangia</taxon>
    </lineage>
</organism>
<protein>
    <recommendedName>
        <fullName evidence="3">Sulfite dehydrogenase</fullName>
    </recommendedName>
</protein>
<dbReference type="InterPro" id="IPR006311">
    <property type="entry name" value="TAT_signal"/>
</dbReference>
<sequence>MAEDIRDTNVSRRGAMLGMAAAGGAAMMAGAPARAASTDEERLKGGAPAIPELAPHWQGLYLREILSRPAAYMSVSQVKSL</sequence>
<evidence type="ECO:0008006" key="3">
    <source>
        <dbReference type="Google" id="ProtNLM"/>
    </source>
</evidence>
<accession>A0ABT2KS14</accession>
<evidence type="ECO:0000313" key="2">
    <source>
        <dbReference type="Proteomes" id="UP000217448"/>
    </source>
</evidence>
<evidence type="ECO:0000313" key="1">
    <source>
        <dbReference type="EMBL" id="MCT4373544.1"/>
    </source>
</evidence>
<dbReference type="Proteomes" id="UP000217448">
    <property type="component" value="Unassembled WGS sequence"/>
</dbReference>
<name>A0ABT2KS14_9RHOB</name>
<proteinExistence type="predicted"/>
<keyword evidence="2" id="KW-1185">Reference proteome</keyword>
<dbReference type="EMBL" id="NTHN02000099">
    <property type="protein sequence ID" value="MCT4373544.1"/>
    <property type="molecule type" value="Genomic_DNA"/>
</dbReference>
<reference evidence="2" key="1">
    <citation type="submission" date="2023-07" db="EMBL/GenBank/DDBJ databases">
        <title>Yangia mangrovi SAOS 153D genome.</title>
        <authorList>
            <person name="Verma A."/>
            <person name="Pal Y."/>
            <person name="Sundharam S."/>
            <person name="Bisht B."/>
            <person name="Srinivasan K."/>
        </authorList>
    </citation>
    <scope>NUCLEOTIDE SEQUENCE [LARGE SCALE GENOMIC DNA]</scope>
    <source>
        <strain evidence="2">SAOS 153D</strain>
    </source>
</reference>
<dbReference type="RefSeq" id="WP_217989747.1">
    <property type="nucleotide sequence ID" value="NZ_NTHN02000099.1"/>
</dbReference>